<keyword evidence="2 6" id="KW-0812">Transmembrane</keyword>
<feature type="transmembrane region" description="Helical" evidence="6">
    <location>
        <begin position="254"/>
        <end position="277"/>
    </location>
</feature>
<organism evidence="8 9">
    <name type="scientific">Ascosphaera apis ARSEF 7405</name>
    <dbReference type="NCBI Taxonomy" id="392613"/>
    <lineage>
        <taxon>Eukaryota</taxon>
        <taxon>Fungi</taxon>
        <taxon>Dikarya</taxon>
        <taxon>Ascomycota</taxon>
        <taxon>Pezizomycotina</taxon>
        <taxon>Eurotiomycetes</taxon>
        <taxon>Eurotiomycetidae</taxon>
        <taxon>Onygenales</taxon>
        <taxon>Ascosphaeraceae</taxon>
        <taxon>Ascosphaera</taxon>
    </lineage>
</organism>
<dbReference type="OrthoDB" id="448280at2759"/>
<feature type="compositionally biased region" description="Basic residues" evidence="5">
    <location>
        <begin position="117"/>
        <end position="138"/>
    </location>
</feature>
<feature type="compositionally biased region" description="Polar residues" evidence="5">
    <location>
        <begin position="74"/>
        <end position="83"/>
    </location>
</feature>
<evidence type="ECO:0000256" key="1">
    <source>
        <dbReference type="ARBA" id="ARBA00004141"/>
    </source>
</evidence>
<keyword evidence="3 6" id="KW-1133">Transmembrane helix</keyword>
<dbReference type="Proteomes" id="UP000242877">
    <property type="component" value="Unassembled WGS sequence"/>
</dbReference>
<protein>
    <submittedName>
        <fullName evidence="8">ZIP Zinc transporter family protein</fullName>
    </submittedName>
</protein>
<dbReference type="EMBL" id="AZGZ01000009">
    <property type="protein sequence ID" value="KZZ93154.1"/>
    <property type="molecule type" value="Genomic_DNA"/>
</dbReference>
<keyword evidence="4 6" id="KW-0472">Membrane</keyword>
<feature type="compositionally biased region" description="Acidic residues" evidence="5">
    <location>
        <begin position="94"/>
        <end position="110"/>
    </location>
</feature>
<dbReference type="AlphaFoldDB" id="A0A167ZVR6"/>
<dbReference type="GO" id="GO:0005385">
    <property type="term" value="F:zinc ion transmembrane transporter activity"/>
    <property type="evidence" value="ECO:0007669"/>
    <property type="project" value="TreeGrafter"/>
</dbReference>
<reference evidence="8 9" key="1">
    <citation type="journal article" date="2016" name="Genome Biol. Evol.">
        <title>Divergent and convergent evolution of fungal pathogenicity.</title>
        <authorList>
            <person name="Shang Y."/>
            <person name="Xiao G."/>
            <person name="Zheng P."/>
            <person name="Cen K."/>
            <person name="Zhan S."/>
            <person name="Wang C."/>
        </authorList>
    </citation>
    <scope>NUCLEOTIDE SEQUENCE [LARGE SCALE GENOMIC DNA]</scope>
    <source>
        <strain evidence="8 9">ARSEF 7405</strain>
    </source>
</reference>
<name>A0A167ZVR6_9EURO</name>
<comment type="subcellular location">
    <subcellularLocation>
        <location evidence="1">Membrane</location>
        <topology evidence="1">Multi-pass membrane protein</topology>
    </subcellularLocation>
</comment>
<evidence type="ECO:0000256" key="4">
    <source>
        <dbReference type="ARBA" id="ARBA00023136"/>
    </source>
</evidence>
<feature type="compositionally biased region" description="Basic and acidic residues" evidence="5">
    <location>
        <begin position="38"/>
        <end position="62"/>
    </location>
</feature>
<dbReference type="VEuPathDB" id="FungiDB:AAP_02620"/>
<feature type="transmembrane region" description="Helical" evidence="6">
    <location>
        <begin position="298"/>
        <end position="315"/>
    </location>
</feature>
<dbReference type="GO" id="GO:0005886">
    <property type="term" value="C:plasma membrane"/>
    <property type="evidence" value="ECO:0007669"/>
    <property type="project" value="TreeGrafter"/>
</dbReference>
<evidence type="ECO:0000256" key="6">
    <source>
        <dbReference type="SAM" id="Phobius"/>
    </source>
</evidence>
<proteinExistence type="predicted"/>
<dbReference type="PANTHER" id="PTHR11040:SF60">
    <property type="entry name" value="FAMILY ZINC TRANSPORTER, PUTATIVE (AFU_ORTHOLOGUE AFUA_8G04010)-RELATED"/>
    <property type="match status" value="1"/>
</dbReference>
<sequence>MIAVFFVVTTEMFFATRGAAHVHGTDYDTLIVPQENEDAPRGGRISRDDYDQSVDHRDEDGYLRPSGGYHDTSTDNLIDNTSPLLVPKYPNDPSDSDGPDMTLEELEAYPEQENSHHIHHQRRNHSQNHSHGHSHSHSHTHDGVIDSPQAAQKQLLQCLLLEAGILFHSIFIGMALSVETGAPFIVLLVAIAFHQTFEGFALGARIAALIPTLFPASSPKPWLMALAYGATTPIGQAIGLLVHNLYDPQSTTGLLMVGLTNAFSSGLLLFAGLVELLAEDFLSDRSYETLQGKSRIQACIAVFLGAMLMAFVGAFA</sequence>
<feature type="chain" id="PRO_5007895146" evidence="7">
    <location>
        <begin position="21"/>
        <end position="316"/>
    </location>
</feature>
<feature type="transmembrane region" description="Helical" evidence="6">
    <location>
        <begin position="222"/>
        <end position="242"/>
    </location>
</feature>
<dbReference type="InterPro" id="IPR003689">
    <property type="entry name" value="ZIP"/>
</dbReference>
<gene>
    <name evidence="8" type="ORF">AAP_02620</name>
</gene>
<comment type="caution">
    <text evidence="8">The sequence shown here is derived from an EMBL/GenBank/DDBJ whole genome shotgun (WGS) entry which is preliminary data.</text>
</comment>
<evidence type="ECO:0000256" key="7">
    <source>
        <dbReference type="SAM" id="SignalP"/>
    </source>
</evidence>
<dbReference type="PANTHER" id="PTHR11040">
    <property type="entry name" value="ZINC/IRON TRANSPORTER"/>
    <property type="match status" value="1"/>
</dbReference>
<keyword evidence="7" id="KW-0732">Signal</keyword>
<evidence type="ECO:0000256" key="2">
    <source>
        <dbReference type="ARBA" id="ARBA00022692"/>
    </source>
</evidence>
<evidence type="ECO:0000313" key="8">
    <source>
        <dbReference type="EMBL" id="KZZ93154.1"/>
    </source>
</evidence>
<evidence type="ECO:0000256" key="5">
    <source>
        <dbReference type="SAM" id="MobiDB-lite"/>
    </source>
</evidence>
<feature type="signal peptide" evidence="7">
    <location>
        <begin position="1"/>
        <end position="20"/>
    </location>
</feature>
<keyword evidence="9" id="KW-1185">Reference proteome</keyword>
<feature type="transmembrane region" description="Helical" evidence="6">
    <location>
        <begin position="184"/>
        <end position="210"/>
    </location>
</feature>
<evidence type="ECO:0000256" key="3">
    <source>
        <dbReference type="ARBA" id="ARBA00022989"/>
    </source>
</evidence>
<dbReference type="Pfam" id="PF02535">
    <property type="entry name" value="Zip"/>
    <property type="match status" value="1"/>
</dbReference>
<feature type="region of interest" description="Disordered" evidence="5">
    <location>
        <begin position="32"/>
        <end position="144"/>
    </location>
</feature>
<accession>A0A167ZVR6</accession>
<evidence type="ECO:0000313" key="9">
    <source>
        <dbReference type="Proteomes" id="UP000242877"/>
    </source>
</evidence>